<comment type="caution">
    <text evidence="1">The sequence shown here is derived from an EMBL/GenBank/DDBJ whole genome shotgun (WGS) entry which is preliminary data.</text>
</comment>
<sequence>MQYIVSNLELINQQCPNIVKVYKYSCIKNEESFDIKAALYSLMICRLKQDNIVQQNSTTVFEQEYLPSTYEVYITQQELLQELNLKPISSQITNCNLDFEKNTTTKVLLIVKWIGHCMKILTQLHEVLDVMHGNISLGNVMTRTYPHPKEKLDSTILNTLSLDEAKILKPVVCRELVVTDLNNSYLLEHKLEGDDVRDISEHNQFVIVAQYPYSHIQQRILQRVQGDIYSMAIFIAKLVKEILFNDEHFLDPNVTHDYKSFTAYRCAVLEFFKTLSIYTENDNITIKSTQLNHTFFSGLFSLLDYMLNESVMPSKSKTIYESDILEPVLKLVKE</sequence>
<protein>
    <submittedName>
        <fullName evidence="1">Uncharacterized protein</fullName>
    </submittedName>
</protein>
<accession>A0AA88GF63</accession>
<reference evidence="1 2" key="1">
    <citation type="journal article" date="2018" name="BMC Genomics">
        <title>The genome of Naegleria lovaniensis, the basis for a comparative approach to unravel pathogenicity factors of the human pathogenic amoeba N. fowleri.</title>
        <authorList>
            <person name="Liechti N."/>
            <person name="Schurch N."/>
            <person name="Bruggmann R."/>
            <person name="Wittwer M."/>
        </authorList>
    </citation>
    <scope>NUCLEOTIDE SEQUENCE [LARGE SCALE GENOMIC DNA]</scope>
    <source>
        <strain evidence="1 2">ATCC 30569</strain>
    </source>
</reference>
<dbReference type="Proteomes" id="UP000816034">
    <property type="component" value="Unassembled WGS sequence"/>
</dbReference>
<evidence type="ECO:0000313" key="1">
    <source>
        <dbReference type="EMBL" id="KAG2377358.1"/>
    </source>
</evidence>
<keyword evidence="2" id="KW-1185">Reference proteome</keyword>
<dbReference type="GeneID" id="68101723"/>
<evidence type="ECO:0000313" key="2">
    <source>
        <dbReference type="Proteomes" id="UP000816034"/>
    </source>
</evidence>
<dbReference type="RefSeq" id="XP_044544620.1">
    <property type="nucleotide sequence ID" value="XM_044699437.1"/>
</dbReference>
<proteinExistence type="predicted"/>
<gene>
    <name evidence="1" type="ORF">C9374_009269</name>
</gene>
<dbReference type="AlphaFoldDB" id="A0AA88GF63"/>
<name>A0AA88GF63_NAELO</name>
<dbReference type="EMBL" id="PYSW02000038">
    <property type="protein sequence ID" value="KAG2377358.1"/>
    <property type="molecule type" value="Genomic_DNA"/>
</dbReference>
<organism evidence="1 2">
    <name type="scientific">Naegleria lovaniensis</name>
    <name type="common">Amoeba</name>
    <dbReference type="NCBI Taxonomy" id="51637"/>
    <lineage>
        <taxon>Eukaryota</taxon>
        <taxon>Discoba</taxon>
        <taxon>Heterolobosea</taxon>
        <taxon>Tetramitia</taxon>
        <taxon>Eutetramitia</taxon>
        <taxon>Vahlkampfiidae</taxon>
        <taxon>Naegleria</taxon>
    </lineage>
</organism>